<organism evidence="6 7">
    <name type="scientific">Pleurodeles waltl</name>
    <name type="common">Iberian ribbed newt</name>
    <dbReference type="NCBI Taxonomy" id="8319"/>
    <lineage>
        <taxon>Eukaryota</taxon>
        <taxon>Metazoa</taxon>
        <taxon>Chordata</taxon>
        <taxon>Craniata</taxon>
        <taxon>Vertebrata</taxon>
        <taxon>Euteleostomi</taxon>
        <taxon>Amphibia</taxon>
        <taxon>Batrachia</taxon>
        <taxon>Caudata</taxon>
        <taxon>Salamandroidea</taxon>
        <taxon>Salamandridae</taxon>
        <taxon>Pleurodelinae</taxon>
        <taxon>Pleurodeles</taxon>
    </lineage>
</organism>
<feature type="transmembrane region" description="Helical" evidence="5">
    <location>
        <begin position="212"/>
        <end position="231"/>
    </location>
</feature>
<dbReference type="Pfam" id="PF13520">
    <property type="entry name" value="AA_permease_2"/>
    <property type="match status" value="1"/>
</dbReference>
<feature type="transmembrane region" description="Helical" evidence="5">
    <location>
        <begin position="113"/>
        <end position="139"/>
    </location>
</feature>
<feature type="transmembrane region" description="Helical" evidence="5">
    <location>
        <begin position="182"/>
        <end position="206"/>
    </location>
</feature>
<keyword evidence="7" id="KW-1185">Reference proteome</keyword>
<keyword evidence="3 5" id="KW-1133">Transmembrane helix</keyword>
<feature type="transmembrane region" description="Helical" evidence="5">
    <location>
        <begin position="151"/>
        <end position="170"/>
    </location>
</feature>
<dbReference type="Proteomes" id="UP001066276">
    <property type="component" value="Chromosome 5"/>
</dbReference>
<gene>
    <name evidence="6" type="ORF">NDU88_002262</name>
</gene>
<dbReference type="PANTHER" id="PTHR11785:SF340">
    <property type="entry name" value="AROMATIC-PREFERRING AMINO ACID TRANSPORTER"/>
    <property type="match status" value="1"/>
</dbReference>
<dbReference type="Gene3D" id="1.20.1740.10">
    <property type="entry name" value="Amino acid/polyamine transporter I"/>
    <property type="match status" value="1"/>
</dbReference>
<sequence>MKVRAEDEKPSQVLPSAAMNGKTEKLRLKREIGLLSAGCLIAGSMIGSGIFMSPQGVLFYMGSLSGSLAIWAACGFMSFLGALCYAELGTTIMESGNDYIYLLRIYGPLPAFLYAYLCLFLLSPAGIAAVALSFGQYVVNPFYPGCPSPEAVVKMTAIACILVVVAVNCLNVKMATSVMNIFTVATLASLLVIVLGSVALLVSGYAGHFQNAFQGTATGFGSIGIAFYQGYWSYSGWSSANFVTEELKHPEVSVHV</sequence>
<dbReference type="InterPro" id="IPR002293">
    <property type="entry name" value="AA/rel_permease1"/>
</dbReference>
<protein>
    <submittedName>
        <fullName evidence="6">Uncharacterized protein</fullName>
    </submittedName>
</protein>
<comment type="caution">
    <text evidence="6">The sequence shown here is derived from an EMBL/GenBank/DDBJ whole genome shotgun (WGS) entry which is preliminary data.</text>
</comment>
<accession>A0AAV7RC81</accession>
<evidence type="ECO:0000256" key="3">
    <source>
        <dbReference type="ARBA" id="ARBA00022989"/>
    </source>
</evidence>
<keyword evidence="4 5" id="KW-0472">Membrane</keyword>
<evidence type="ECO:0000313" key="6">
    <source>
        <dbReference type="EMBL" id="KAJ1149452.1"/>
    </source>
</evidence>
<dbReference type="GO" id="GO:0016020">
    <property type="term" value="C:membrane"/>
    <property type="evidence" value="ECO:0007669"/>
    <property type="project" value="UniProtKB-SubCell"/>
</dbReference>
<dbReference type="AlphaFoldDB" id="A0AAV7RC81"/>
<feature type="transmembrane region" description="Helical" evidence="5">
    <location>
        <begin position="58"/>
        <end position="85"/>
    </location>
</feature>
<dbReference type="GO" id="GO:0015179">
    <property type="term" value="F:L-amino acid transmembrane transporter activity"/>
    <property type="evidence" value="ECO:0007669"/>
    <property type="project" value="TreeGrafter"/>
</dbReference>
<reference evidence="6" key="1">
    <citation type="journal article" date="2022" name="bioRxiv">
        <title>Sequencing and chromosome-scale assembly of the giantPleurodeles waltlgenome.</title>
        <authorList>
            <person name="Brown T."/>
            <person name="Elewa A."/>
            <person name="Iarovenko S."/>
            <person name="Subramanian E."/>
            <person name="Araus A.J."/>
            <person name="Petzold A."/>
            <person name="Susuki M."/>
            <person name="Suzuki K.-i.T."/>
            <person name="Hayashi T."/>
            <person name="Toyoda A."/>
            <person name="Oliveira C."/>
            <person name="Osipova E."/>
            <person name="Leigh N.D."/>
            <person name="Simon A."/>
            <person name="Yun M.H."/>
        </authorList>
    </citation>
    <scope>NUCLEOTIDE SEQUENCE</scope>
    <source>
        <strain evidence="6">20211129_DDA</strain>
        <tissue evidence="6">Liver</tissue>
    </source>
</reference>
<evidence type="ECO:0000313" key="7">
    <source>
        <dbReference type="Proteomes" id="UP001066276"/>
    </source>
</evidence>
<name>A0AAV7RC81_PLEWA</name>
<dbReference type="InterPro" id="IPR050598">
    <property type="entry name" value="AminoAcid_Transporter"/>
</dbReference>
<dbReference type="EMBL" id="JANPWB010000009">
    <property type="protein sequence ID" value="KAJ1149452.1"/>
    <property type="molecule type" value="Genomic_DNA"/>
</dbReference>
<evidence type="ECO:0000256" key="1">
    <source>
        <dbReference type="ARBA" id="ARBA00004141"/>
    </source>
</evidence>
<evidence type="ECO:0000256" key="4">
    <source>
        <dbReference type="ARBA" id="ARBA00023136"/>
    </source>
</evidence>
<evidence type="ECO:0000256" key="5">
    <source>
        <dbReference type="SAM" id="Phobius"/>
    </source>
</evidence>
<comment type="subcellular location">
    <subcellularLocation>
        <location evidence="1">Membrane</location>
        <topology evidence="1">Multi-pass membrane protein</topology>
    </subcellularLocation>
</comment>
<proteinExistence type="predicted"/>
<keyword evidence="2 5" id="KW-0812">Transmembrane</keyword>
<evidence type="ECO:0000256" key="2">
    <source>
        <dbReference type="ARBA" id="ARBA00022692"/>
    </source>
</evidence>
<feature type="transmembrane region" description="Helical" evidence="5">
    <location>
        <begin position="32"/>
        <end position="52"/>
    </location>
</feature>
<dbReference type="PANTHER" id="PTHR11785">
    <property type="entry name" value="AMINO ACID TRANSPORTER"/>
    <property type="match status" value="1"/>
</dbReference>